<protein>
    <recommendedName>
        <fullName evidence="4">Lipoprotein</fullName>
    </recommendedName>
</protein>
<dbReference type="NCBIfam" id="NF047807">
    <property type="entry name" value="LIC10920_lipo"/>
    <property type="match status" value="1"/>
</dbReference>
<evidence type="ECO:0008006" key="4">
    <source>
        <dbReference type="Google" id="ProtNLM"/>
    </source>
</evidence>
<sequence length="292" mass="30583">MGTLTGFFGSDHSIPGVINPRDFILDPALPMIDIRTMGSLTMFDRLADMKKKQLILVGSLLFFTLSCEHHNSTKSDLTVTSTDGSVNFSIHGSLDKTKTPNCGTASPYTGSTSTGGTSTTTTTTTSTSSGSSNTQFTVISRLYYTTGDYVYLKFLYDSTQNQGQIDSQQGFSYSGSLAAKPLVANYGKIAWGGSGVPVDTSTSGSQALSYLTVTLDLVGNVVNSGSAGLSLTQCYTVDFINCTSATSSSMCYTQNGQQCFNSQSVSGVGVSIKGDVNCTSNSIPAGTSTTTQ</sequence>
<dbReference type="Proteomes" id="UP000014540">
    <property type="component" value="Unassembled WGS sequence"/>
</dbReference>
<organism evidence="2 3">
    <name type="scientific">Leptospira fainei serovar Hurstbridge str. BUT 6</name>
    <dbReference type="NCBI Taxonomy" id="1193011"/>
    <lineage>
        <taxon>Bacteria</taxon>
        <taxon>Pseudomonadati</taxon>
        <taxon>Spirochaetota</taxon>
        <taxon>Spirochaetia</taxon>
        <taxon>Leptospirales</taxon>
        <taxon>Leptospiraceae</taxon>
        <taxon>Leptospira</taxon>
    </lineage>
</organism>
<feature type="compositionally biased region" description="Low complexity" evidence="1">
    <location>
        <begin position="109"/>
        <end position="132"/>
    </location>
</feature>
<name>S3VCQ2_9LEPT</name>
<dbReference type="AlphaFoldDB" id="S3VCQ2"/>
<accession>S3VCQ2</accession>
<gene>
    <name evidence="2" type="ORF">LEP1GSC058_3965</name>
</gene>
<dbReference type="STRING" id="1193011.LEP1GSC058_3965"/>
<dbReference type="EMBL" id="AKWZ02000010">
    <property type="protein sequence ID" value="EPG74265.1"/>
    <property type="molecule type" value="Genomic_DNA"/>
</dbReference>
<feature type="region of interest" description="Disordered" evidence="1">
    <location>
        <begin position="101"/>
        <end position="133"/>
    </location>
</feature>
<comment type="caution">
    <text evidence="2">The sequence shown here is derived from an EMBL/GenBank/DDBJ whole genome shotgun (WGS) entry which is preliminary data.</text>
</comment>
<evidence type="ECO:0000313" key="3">
    <source>
        <dbReference type="Proteomes" id="UP000014540"/>
    </source>
</evidence>
<proteinExistence type="predicted"/>
<evidence type="ECO:0000256" key="1">
    <source>
        <dbReference type="SAM" id="MobiDB-lite"/>
    </source>
</evidence>
<keyword evidence="3" id="KW-1185">Reference proteome</keyword>
<evidence type="ECO:0000313" key="2">
    <source>
        <dbReference type="EMBL" id="EPG74265.1"/>
    </source>
</evidence>
<reference evidence="2" key="1">
    <citation type="submission" date="2013-04" db="EMBL/GenBank/DDBJ databases">
        <authorList>
            <person name="Harkins D.M."/>
            <person name="Durkin A.S."/>
            <person name="Selengut J.D."/>
            <person name="Sanka R."/>
            <person name="DePew J."/>
            <person name="Purushe J."/>
            <person name="Ahmed A."/>
            <person name="van der Linden H."/>
            <person name="Goris M.G.A."/>
            <person name="Hartskeerl R.A."/>
            <person name="Vinetz J.M."/>
            <person name="Sutton G.G."/>
            <person name="Nelson W.C."/>
            <person name="Fouts D.E."/>
        </authorList>
    </citation>
    <scope>NUCLEOTIDE SEQUENCE [LARGE SCALE GENOMIC DNA]</scope>
    <source>
        <strain evidence="2">BUT 6</strain>
    </source>
</reference>